<reference evidence="3 4" key="1">
    <citation type="journal article" date="2019" name="Viruses">
        <title>Genome Analysis of a Novel Clade II.b Alphabaculovirus Obtained from Artaxa digramma.</title>
        <authorList>
            <person name="Li J."/>
            <person name="Duan X."/>
            <person name="Wang Q."/>
            <person name="Zhang L."/>
            <person name="Deng F."/>
            <person name="Wang H."/>
            <person name="Hu Z."/>
            <person name="Wang M."/>
            <person name="Wang J."/>
        </authorList>
    </citation>
    <scope>NUCLEOTIDE SEQUENCE [LARGE SCALE GENOMIC DNA]</scope>
    <source>
        <strain evidence="3 4">424</strain>
    </source>
</reference>
<protein>
    <submittedName>
        <fullName evidence="3">P74</fullName>
    </submittedName>
</protein>
<dbReference type="InterPro" id="IPR013613">
    <property type="entry name" value="Baculo_p74_N"/>
</dbReference>
<proteinExistence type="predicted"/>
<feature type="transmembrane region" description="Helical" evidence="1">
    <location>
        <begin position="618"/>
        <end position="638"/>
    </location>
</feature>
<keyword evidence="1" id="KW-0472">Membrane</keyword>
<keyword evidence="1" id="KW-1133">Transmembrane helix</keyword>
<feature type="domain" description="Baculoviridae p74 N-terminal" evidence="2">
    <location>
        <begin position="5"/>
        <end position="307"/>
    </location>
</feature>
<keyword evidence="4" id="KW-1185">Reference proteome</keyword>
<accession>A0AAE6R720</accession>
<dbReference type="InterPro" id="IPR007663">
    <property type="entry name" value="Baculo_p74"/>
</dbReference>
<feature type="transmembrane region" description="Helical" evidence="1">
    <location>
        <begin position="433"/>
        <end position="457"/>
    </location>
</feature>
<dbReference type="GO" id="GO:0019058">
    <property type="term" value="P:viral life cycle"/>
    <property type="evidence" value="ECO:0007669"/>
    <property type="project" value="InterPro"/>
</dbReference>
<feature type="transmembrane region" description="Helical" evidence="1">
    <location>
        <begin position="587"/>
        <end position="606"/>
    </location>
</feature>
<name>A0AAE6R720_9ABAC</name>
<organism evidence="3 4">
    <name type="scientific">Artaxa digramma nucleopolyhedrovirus</name>
    <dbReference type="NCBI Taxonomy" id="3070910"/>
    <lineage>
        <taxon>Viruses</taxon>
        <taxon>Viruses incertae sedis</taxon>
        <taxon>Naldaviricetes</taxon>
        <taxon>Lefavirales</taxon>
        <taxon>Baculoviridae</taxon>
        <taxon>Alphabaculovirus</taxon>
        <taxon>Alphabaculovirus ardigrammae</taxon>
    </lineage>
</organism>
<evidence type="ECO:0000313" key="4">
    <source>
        <dbReference type="Proteomes" id="UP000830275"/>
    </source>
</evidence>
<sequence>MASLTTVDFANASRYASHQHRLKFIRRWRNKLPHILIDYEIRPANNDDYYVPPKLSHRAVAVKLTFSKRGCESMSCYPFSETRPVDYSTPFGYTQTSEVAVAYAQPACYNLDRAAATREGAENEVQSPELRYSSANKCIMMDTMSKLYMNAPYFRTDEHLIKGVDDVPGFNVTPNADPLFPEMFRGQFNEAYCRRFGRSLNANGGCSLQWWEHIIGFVLGDTIYITFKLLANNVFSELRSFDYARPSPDLPSKPQVVNSEAIVDAWRSVRDTFVDVEFEKKFDDYETLEDLGIDNNTKLVYTAEQGYSKVPYQRRVEFRIPKYSAYDEEAAQRFNATEQDIEQIIMDFLDDWGLLIGIWVSFGFDNVMDALKFVLKKINKTLIPALKRMLLSTSKRVTVRLLGETYKAAMVHMFSRLAIKTVSAVAKALTKTAILASSVVGILLIALTLVDLLFALWDPFGYNNMFPREFVDDMATAFLTSYFDSMGETRDILEFIPEYFDELVEEDDTVALESLLDILDYIVELDVNSNGQMLNLEDGDAIEDFDEVTLVGSVLSANSMYTKLDFLQYTQRHNDILYVNNDRYDSIANNVMIALWTAGACMILLYNEPQNQNTTLLFMLFLLIAVYLTIKNSLFYYLKLRQYTNKNQTEWYKNLYT</sequence>
<dbReference type="Proteomes" id="UP000830275">
    <property type="component" value="Segment"/>
</dbReference>
<keyword evidence="1" id="KW-0812">Transmembrane</keyword>
<evidence type="ECO:0000256" key="1">
    <source>
        <dbReference type="SAM" id="Phobius"/>
    </source>
</evidence>
<dbReference type="EMBL" id="MN233792">
    <property type="protein sequence ID" value="QHB21676.1"/>
    <property type="molecule type" value="Genomic_DNA"/>
</dbReference>
<evidence type="ECO:0000313" key="3">
    <source>
        <dbReference type="EMBL" id="QHB21676.1"/>
    </source>
</evidence>
<evidence type="ECO:0000259" key="2">
    <source>
        <dbReference type="Pfam" id="PF08404"/>
    </source>
</evidence>
<dbReference type="Pfam" id="PF08404">
    <property type="entry name" value="Baculo_p74_N"/>
    <property type="match status" value="1"/>
</dbReference>
<dbReference type="Pfam" id="PF04583">
    <property type="entry name" value="Baculo_p74"/>
    <property type="match status" value="1"/>
</dbReference>
<gene>
    <name evidence="3" type="primary">p74</name>
    <name evidence="3" type="ORF">Eudi_ORF17</name>
</gene>